<accession>A0ACC2QN54</accession>
<reference evidence="1" key="1">
    <citation type="submission" date="2023-03" db="EMBL/GenBank/DDBJ databases">
        <title>Chromosome-level genomes of two armyworms, Mythimna separata and Mythimna loreyi, provide insights into the biosynthesis and reception of sex pheromones.</title>
        <authorList>
            <person name="Zhao H."/>
        </authorList>
    </citation>
    <scope>NUCLEOTIDE SEQUENCE</scope>
    <source>
        <strain evidence="1">BeijingLab</strain>
    </source>
</reference>
<evidence type="ECO:0000313" key="1">
    <source>
        <dbReference type="EMBL" id="KAJ8721031.1"/>
    </source>
</evidence>
<keyword evidence="2" id="KW-1185">Reference proteome</keyword>
<comment type="caution">
    <text evidence="1">The sequence shown here is derived from an EMBL/GenBank/DDBJ whole genome shotgun (WGS) entry which is preliminary data.</text>
</comment>
<dbReference type="EMBL" id="CM056795">
    <property type="protein sequence ID" value="KAJ8721031.1"/>
    <property type="molecule type" value="Genomic_DNA"/>
</dbReference>
<dbReference type="Proteomes" id="UP001231649">
    <property type="component" value="Chromosome 19"/>
</dbReference>
<organism evidence="1 2">
    <name type="scientific">Mythimna loreyi</name>
    <dbReference type="NCBI Taxonomy" id="667449"/>
    <lineage>
        <taxon>Eukaryota</taxon>
        <taxon>Metazoa</taxon>
        <taxon>Ecdysozoa</taxon>
        <taxon>Arthropoda</taxon>
        <taxon>Hexapoda</taxon>
        <taxon>Insecta</taxon>
        <taxon>Pterygota</taxon>
        <taxon>Neoptera</taxon>
        <taxon>Endopterygota</taxon>
        <taxon>Lepidoptera</taxon>
        <taxon>Glossata</taxon>
        <taxon>Ditrysia</taxon>
        <taxon>Noctuoidea</taxon>
        <taxon>Noctuidae</taxon>
        <taxon>Noctuinae</taxon>
        <taxon>Hadenini</taxon>
        <taxon>Mythimna</taxon>
    </lineage>
</organism>
<proteinExistence type="predicted"/>
<protein>
    <submittedName>
        <fullName evidence="1">Uncharacterized protein</fullName>
    </submittedName>
</protein>
<sequence length="597" mass="68884">MSRMRLDAANIEKILHEDEIEGEECSEIEDYLEIDEHDSNSCQSSEEDCTEFVSSSPVPTSDNLFHRRTDLDNVPLKYIRQGHYLSKNGAVKWNIEEPPRSVRTRSHNIITERPGPINEAKDAQTSLECWVLMYPDNVLEQVVVYTNIYITAIQNKFQRERDCLPTDLIELKALLGLLYYFGKLRGAHLNTNDFWATDGTGSDICIATMSRQRFHFLLRCLRFDDINTRQQRRQSDKLAAIRDFFTGFVTRIKKHYCLGDTVTIDEKLEPFRGRCPFRQYMPNKPARYGIKIFVLADSRTYYTAEMEIYAGKQNAGPFDVSNKPLDLVKRMVESIKDSHRNVVMDNWFTSFPLITELYENYGLTVLGTLRKNKPEIPPVFTSTKGREPKSTYFGFQPNCTLLSYAPKKGKVVLLVSTMHHDATIDPDTGDKFKPNMITDYNMYKCGVDVVDEMCGTYSVSRVSKRWPLTIFFGLMNVGAINAYVIYNANMKRLQKETVERRHFLKDLALGLVMPQIQKRSSITTLPRFIRSKMFQILGKEEITERSQSSGASSNVRGRCSLCPSKKDRKTKTQCHFCQAFICRDHTMFVCENCKQKD</sequence>
<evidence type="ECO:0000313" key="2">
    <source>
        <dbReference type="Proteomes" id="UP001231649"/>
    </source>
</evidence>
<gene>
    <name evidence="1" type="ORF">PYW08_006496</name>
</gene>
<name>A0ACC2QN54_9NEOP</name>